<dbReference type="EMBL" id="QHHQ01000004">
    <property type="protein sequence ID" value="RAI00215.1"/>
    <property type="molecule type" value="Genomic_DNA"/>
</dbReference>
<comment type="caution">
    <text evidence="2">The sequence shown here is derived from an EMBL/GenBank/DDBJ whole genome shotgun (WGS) entry which is preliminary data.</text>
</comment>
<dbReference type="Pfam" id="PF06568">
    <property type="entry name" value="YjiS-like"/>
    <property type="match status" value="1"/>
</dbReference>
<protein>
    <recommendedName>
        <fullName evidence="1">YjiS-like domain-containing protein</fullName>
    </recommendedName>
</protein>
<evidence type="ECO:0000313" key="2">
    <source>
        <dbReference type="EMBL" id="RAI00215.1"/>
    </source>
</evidence>
<dbReference type="RefSeq" id="WP_111348892.1">
    <property type="nucleotide sequence ID" value="NZ_JAIWKD010000007.1"/>
</dbReference>
<dbReference type="AlphaFoldDB" id="A0A8B2NKS7"/>
<gene>
    <name evidence="2" type="ORF">DLJ53_21150</name>
</gene>
<name>A0A8B2NKS7_9HYPH</name>
<organism evidence="2 3">
    <name type="scientific">Acuticoccus sediminis</name>
    <dbReference type="NCBI Taxonomy" id="2184697"/>
    <lineage>
        <taxon>Bacteria</taxon>
        <taxon>Pseudomonadati</taxon>
        <taxon>Pseudomonadota</taxon>
        <taxon>Alphaproteobacteria</taxon>
        <taxon>Hyphomicrobiales</taxon>
        <taxon>Amorphaceae</taxon>
        <taxon>Acuticoccus</taxon>
    </lineage>
</organism>
<dbReference type="Proteomes" id="UP000249590">
    <property type="component" value="Unassembled WGS sequence"/>
</dbReference>
<proteinExistence type="predicted"/>
<feature type="domain" description="YjiS-like" evidence="1">
    <location>
        <begin position="30"/>
        <end position="58"/>
    </location>
</feature>
<reference evidence="2 3" key="1">
    <citation type="submission" date="2018-05" db="EMBL/GenBank/DDBJ databases">
        <title>Acuticoccus sediminis sp. nov., isolated from deep-sea sediment of Indian Ocean.</title>
        <authorList>
            <person name="Liu X."/>
            <person name="Lai Q."/>
            <person name="Du Y."/>
            <person name="Sun F."/>
            <person name="Zhang X."/>
            <person name="Wang S."/>
            <person name="Shao Z."/>
        </authorList>
    </citation>
    <scope>NUCLEOTIDE SEQUENCE [LARGE SCALE GENOMIC DNA]</scope>
    <source>
        <strain evidence="2 3">PTG4-2</strain>
    </source>
</reference>
<dbReference type="InterPro" id="IPR009506">
    <property type="entry name" value="YjiS-like"/>
</dbReference>
<sequence length="85" mass="9734">MTTNTTVARSRGTSILGAIAQKLRHAYTIRRRRAAFARMLNLDHHVLEDIGLTRADIYWGMSLPLEENAAVVVRNKRIADRRYGR</sequence>
<accession>A0A8B2NKS7</accession>
<evidence type="ECO:0000259" key="1">
    <source>
        <dbReference type="Pfam" id="PF06568"/>
    </source>
</evidence>
<keyword evidence="3" id="KW-1185">Reference proteome</keyword>
<evidence type="ECO:0000313" key="3">
    <source>
        <dbReference type="Proteomes" id="UP000249590"/>
    </source>
</evidence>
<dbReference type="OrthoDB" id="8096613at2"/>